<gene>
    <name evidence="1" type="ORF">V7x_29440</name>
</gene>
<dbReference type="SUPFAM" id="SSF160246">
    <property type="entry name" value="EspE N-terminal domain-like"/>
    <property type="match status" value="1"/>
</dbReference>
<organism evidence="1 2">
    <name type="scientific">Crateriforma conspicua</name>
    <dbReference type="NCBI Taxonomy" id="2527996"/>
    <lineage>
        <taxon>Bacteria</taxon>
        <taxon>Pseudomonadati</taxon>
        <taxon>Planctomycetota</taxon>
        <taxon>Planctomycetia</taxon>
        <taxon>Planctomycetales</taxon>
        <taxon>Planctomycetaceae</taxon>
        <taxon>Crateriforma</taxon>
    </lineage>
</organism>
<protein>
    <recommendedName>
        <fullName evidence="3">Bacteriophage N4 adsorption protein B</fullName>
    </recommendedName>
</protein>
<evidence type="ECO:0000313" key="1">
    <source>
        <dbReference type="EMBL" id="TWU67370.1"/>
    </source>
</evidence>
<name>A0A5C6G1Q9_9PLAN</name>
<reference evidence="1 2" key="1">
    <citation type="submission" date="2019-02" db="EMBL/GenBank/DDBJ databases">
        <title>Deep-cultivation of Planctomycetes and their phenomic and genomic characterization uncovers novel biology.</title>
        <authorList>
            <person name="Wiegand S."/>
            <person name="Jogler M."/>
            <person name="Boedeker C."/>
            <person name="Pinto D."/>
            <person name="Vollmers J."/>
            <person name="Rivas-Marin E."/>
            <person name="Kohn T."/>
            <person name="Peeters S.H."/>
            <person name="Heuer A."/>
            <person name="Rast P."/>
            <person name="Oberbeckmann S."/>
            <person name="Bunk B."/>
            <person name="Jeske O."/>
            <person name="Meyerdierks A."/>
            <person name="Storesund J.E."/>
            <person name="Kallscheuer N."/>
            <person name="Luecker S."/>
            <person name="Lage O.M."/>
            <person name="Pohl T."/>
            <person name="Merkel B.J."/>
            <person name="Hornburger P."/>
            <person name="Mueller R.-W."/>
            <person name="Bruemmer F."/>
            <person name="Labrenz M."/>
            <person name="Spormann A.M."/>
            <person name="Op Den Camp H."/>
            <person name="Overmann J."/>
            <person name="Amann R."/>
            <person name="Jetten M.S.M."/>
            <person name="Mascher T."/>
            <person name="Medema M.H."/>
            <person name="Devos D.P."/>
            <person name="Kaster A.-K."/>
            <person name="Ovreas L."/>
            <person name="Rohde M."/>
            <person name="Galperin M.Y."/>
            <person name="Jogler C."/>
        </authorList>
    </citation>
    <scope>NUCLEOTIDE SEQUENCE [LARGE SCALE GENOMIC DNA]</scope>
    <source>
        <strain evidence="1 2">V7</strain>
    </source>
</reference>
<evidence type="ECO:0008006" key="3">
    <source>
        <dbReference type="Google" id="ProtNLM"/>
    </source>
</evidence>
<dbReference type="EMBL" id="SJPZ01000001">
    <property type="protein sequence ID" value="TWU67370.1"/>
    <property type="molecule type" value="Genomic_DNA"/>
</dbReference>
<dbReference type="AlphaFoldDB" id="A0A5C6G1Q9"/>
<evidence type="ECO:0000313" key="2">
    <source>
        <dbReference type="Proteomes" id="UP000316476"/>
    </source>
</evidence>
<dbReference type="OrthoDB" id="290410at2"/>
<comment type="caution">
    <text evidence="1">The sequence shown here is derived from an EMBL/GenBank/DDBJ whole genome shotgun (WGS) entry which is preliminary data.</text>
</comment>
<dbReference type="InterPro" id="IPR037257">
    <property type="entry name" value="T2SS_E_N_sf"/>
</dbReference>
<accession>A0A5C6G1Q9</accession>
<dbReference type="Proteomes" id="UP000316476">
    <property type="component" value="Unassembled WGS sequence"/>
</dbReference>
<proteinExistence type="predicted"/>
<dbReference type="RefSeq" id="WP_146413793.1">
    <property type="nucleotide sequence ID" value="NZ_SJPZ01000001.1"/>
</dbReference>
<sequence>MYIPFELIDRGMVSSDQLVQALRHQVALRKPVGQLAVDNQMMRMGEVFDVLAQQRDLAQSSDTRLPFGRVAIQMGYLNRAQLGELMLQQLDQTPGVDEVLVDEGVLDAEVLVGPRRARPDNNDVSGQSA</sequence>